<organism evidence="2 3">
    <name type="scientific">Triticum urartu</name>
    <name type="common">Red wild einkorn</name>
    <name type="synonym">Crithodium urartu</name>
    <dbReference type="NCBI Taxonomy" id="4572"/>
    <lineage>
        <taxon>Eukaryota</taxon>
        <taxon>Viridiplantae</taxon>
        <taxon>Streptophyta</taxon>
        <taxon>Embryophyta</taxon>
        <taxon>Tracheophyta</taxon>
        <taxon>Spermatophyta</taxon>
        <taxon>Magnoliopsida</taxon>
        <taxon>Liliopsida</taxon>
        <taxon>Poales</taxon>
        <taxon>Poaceae</taxon>
        <taxon>BOP clade</taxon>
        <taxon>Pooideae</taxon>
        <taxon>Triticodae</taxon>
        <taxon>Triticeae</taxon>
        <taxon>Triticinae</taxon>
        <taxon>Triticum</taxon>
    </lineage>
</organism>
<dbReference type="AlphaFoldDB" id="A0A8R7V5Y0"/>
<evidence type="ECO:0000313" key="2">
    <source>
        <dbReference type="EnsemblPlants" id="TuG1812G0700002972.01.T01"/>
    </source>
</evidence>
<proteinExistence type="predicted"/>
<accession>A0A8R7V5Y0</accession>
<evidence type="ECO:0000313" key="3">
    <source>
        <dbReference type="Proteomes" id="UP000015106"/>
    </source>
</evidence>
<protein>
    <submittedName>
        <fullName evidence="2">Uncharacterized protein</fullName>
    </submittedName>
</protein>
<reference evidence="2" key="2">
    <citation type="submission" date="2018-03" db="EMBL/GenBank/DDBJ databases">
        <title>The Triticum urartu genome reveals the dynamic nature of wheat genome evolution.</title>
        <authorList>
            <person name="Ling H."/>
            <person name="Ma B."/>
            <person name="Shi X."/>
            <person name="Liu H."/>
            <person name="Dong L."/>
            <person name="Sun H."/>
            <person name="Cao Y."/>
            <person name="Gao Q."/>
            <person name="Zheng S."/>
            <person name="Li Y."/>
            <person name="Yu Y."/>
            <person name="Du H."/>
            <person name="Qi M."/>
            <person name="Li Y."/>
            <person name="Yu H."/>
            <person name="Cui Y."/>
            <person name="Wang N."/>
            <person name="Chen C."/>
            <person name="Wu H."/>
            <person name="Zhao Y."/>
            <person name="Zhang J."/>
            <person name="Li Y."/>
            <person name="Zhou W."/>
            <person name="Zhang B."/>
            <person name="Hu W."/>
            <person name="Eijk M."/>
            <person name="Tang J."/>
            <person name="Witsenboer H."/>
            <person name="Zhao S."/>
            <person name="Li Z."/>
            <person name="Zhang A."/>
            <person name="Wang D."/>
            <person name="Liang C."/>
        </authorList>
    </citation>
    <scope>NUCLEOTIDE SEQUENCE [LARGE SCALE GENOMIC DNA]</scope>
    <source>
        <strain evidence="2">cv. G1812</strain>
    </source>
</reference>
<feature type="compositionally biased region" description="Low complexity" evidence="1">
    <location>
        <begin position="24"/>
        <end position="35"/>
    </location>
</feature>
<feature type="compositionally biased region" description="Basic and acidic residues" evidence="1">
    <location>
        <begin position="38"/>
        <end position="50"/>
    </location>
</feature>
<name>A0A8R7V5Y0_TRIUA</name>
<dbReference type="Proteomes" id="UP000015106">
    <property type="component" value="Chromosome 7"/>
</dbReference>
<evidence type="ECO:0000256" key="1">
    <source>
        <dbReference type="SAM" id="MobiDB-lite"/>
    </source>
</evidence>
<dbReference type="EnsemblPlants" id="TuG1812G0700002972.01.T01">
    <property type="protein sequence ID" value="TuG1812G0700002972.01.T01"/>
    <property type="gene ID" value="TuG1812G0700002972.01"/>
</dbReference>
<sequence>TFTHPSRIYGRPTSTTSGPSRAFGRPVTPGRPTPTDARTTDHDRTSDKSTPEPNLWTSDEHRTSGPSRASGRPVTPGRPTPMCCFVLGRSPCTPS</sequence>
<dbReference type="Gramene" id="TuG1812G0700002972.01.T01">
    <property type="protein sequence ID" value="TuG1812G0700002972.01.T01"/>
    <property type="gene ID" value="TuG1812G0700002972.01"/>
</dbReference>
<feature type="region of interest" description="Disordered" evidence="1">
    <location>
        <begin position="1"/>
        <end position="95"/>
    </location>
</feature>
<reference evidence="3" key="1">
    <citation type="journal article" date="2013" name="Nature">
        <title>Draft genome of the wheat A-genome progenitor Triticum urartu.</title>
        <authorList>
            <person name="Ling H.Q."/>
            <person name="Zhao S."/>
            <person name="Liu D."/>
            <person name="Wang J."/>
            <person name="Sun H."/>
            <person name="Zhang C."/>
            <person name="Fan H."/>
            <person name="Li D."/>
            <person name="Dong L."/>
            <person name="Tao Y."/>
            <person name="Gao C."/>
            <person name="Wu H."/>
            <person name="Li Y."/>
            <person name="Cui Y."/>
            <person name="Guo X."/>
            <person name="Zheng S."/>
            <person name="Wang B."/>
            <person name="Yu K."/>
            <person name="Liang Q."/>
            <person name="Yang W."/>
            <person name="Lou X."/>
            <person name="Chen J."/>
            <person name="Feng M."/>
            <person name="Jian J."/>
            <person name="Zhang X."/>
            <person name="Luo G."/>
            <person name="Jiang Y."/>
            <person name="Liu J."/>
            <person name="Wang Z."/>
            <person name="Sha Y."/>
            <person name="Zhang B."/>
            <person name="Wu H."/>
            <person name="Tang D."/>
            <person name="Shen Q."/>
            <person name="Xue P."/>
            <person name="Zou S."/>
            <person name="Wang X."/>
            <person name="Liu X."/>
            <person name="Wang F."/>
            <person name="Yang Y."/>
            <person name="An X."/>
            <person name="Dong Z."/>
            <person name="Zhang K."/>
            <person name="Zhang X."/>
            <person name="Luo M.C."/>
            <person name="Dvorak J."/>
            <person name="Tong Y."/>
            <person name="Wang J."/>
            <person name="Yang H."/>
            <person name="Li Z."/>
            <person name="Wang D."/>
            <person name="Zhang A."/>
            <person name="Wang J."/>
        </authorList>
    </citation>
    <scope>NUCLEOTIDE SEQUENCE</scope>
    <source>
        <strain evidence="3">cv. G1812</strain>
    </source>
</reference>
<reference evidence="2" key="3">
    <citation type="submission" date="2022-06" db="UniProtKB">
        <authorList>
            <consortium name="EnsemblPlants"/>
        </authorList>
    </citation>
    <scope>IDENTIFICATION</scope>
</reference>
<keyword evidence="3" id="KW-1185">Reference proteome</keyword>